<sequence>MTLPASVKRAVFKEVGGDLVIENVPLEMPRSGEILVKVEACGVCHSEILAQHNVWGFGFPVVPGHEIIGRVAALGQGVEGWKVGDRIGAGWHGGHDNTCAMCQKELYQFCQPVIINGISTNGGCEFAPLCRFPEWLAQNAGPLTLATDAEYCLVRAEATVRVPEDVDAAKYAPLLCAGTTSFSALKTVDIQQGDLVAVQGIGGVGHLAIQYAKKLGARVVAISRGAEKEQSIRALGADEYIDAAGDQDPGEVLKQLGYAKLVLTTAMDTAAMTPLIKGIGVRGKLMILSLPQDGNITVDSNDMITRGITIQSFNVGNCFDSQHAMDFAHSKGVTCAVKTFPLEKAQEAYDAMLQGKVRYRSVLTMD</sequence>
<dbReference type="FunFam" id="3.40.50.720:FF:000039">
    <property type="entry name" value="Alcohol dehydrogenase AdhP"/>
    <property type="match status" value="1"/>
</dbReference>
<dbReference type="Pfam" id="PF08240">
    <property type="entry name" value="ADH_N"/>
    <property type="match status" value="1"/>
</dbReference>
<gene>
    <name evidence="9" type="ORF">CBYS24578_00008090</name>
</gene>
<name>A0A9N9UA00_9HYPO</name>
<dbReference type="Pfam" id="PF00107">
    <property type="entry name" value="ADH_zinc_N"/>
    <property type="match status" value="1"/>
</dbReference>
<evidence type="ECO:0000313" key="10">
    <source>
        <dbReference type="Proteomes" id="UP000754883"/>
    </source>
</evidence>
<evidence type="ECO:0000256" key="5">
    <source>
        <dbReference type="ARBA" id="ARBA00023002"/>
    </source>
</evidence>
<comment type="similarity">
    <text evidence="2 7">Belongs to the zinc-containing alcohol dehydrogenase family.</text>
</comment>
<dbReference type="GO" id="GO:0004022">
    <property type="term" value="F:alcohol dehydrogenase (NAD+) activity"/>
    <property type="evidence" value="ECO:0007669"/>
    <property type="project" value="TreeGrafter"/>
</dbReference>
<dbReference type="Gene3D" id="3.90.180.10">
    <property type="entry name" value="Medium-chain alcohol dehydrogenases, catalytic domain"/>
    <property type="match status" value="1"/>
</dbReference>
<dbReference type="SUPFAM" id="SSF51735">
    <property type="entry name" value="NAD(P)-binding Rossmann-fold domains"/>
    <property type="match status" value="1"/>
</dbReference>
<keyword evidence="3 7" id="KW-0479">Metal-binding</keyword>
<dbReference type="InterPro" id="IPR002328">
    <property type="entry name" value="ADH_Zn_CS"/>
</dbReference>
<keyword evidence="6" id="KW-0520">NAD</keyword>
<dbReference type="SMART" id="SM00829">
    <property type="entry name" value="PKS_ER"/>
    <property type="match status" value="1"/>
</dbReference>
<dbReference type="InterPro" id="IPR020843">
    <property type="entry name" value="ER"/>
</dbReference>
<dbReference type="SUPFAM" id="SSF50129">
    <property type="entry name" value="GroES-like"/>
    <property type="match status" value="1"/>
</dbReference>
<evidence type="ECO:0000313" key="9">
    <source>
        <dbReference type="EMBL" id="CAG9981087.1"/>
    </source>
</evidence>
<dbReference type="EMBL" id="CABFNO020001323">
    <property type="protein sequence ID" value="CAG9981087.1"/>
    <property type="molecule type" value="Genomic_DNA"/>
</dbReference>
<reference evidence="10" key="1">
    <citation type="submission" date="2019-06" db="EMBL/GenBank/DDBJ databases">
        <authorList>
            <person name="Broberg M."/>
        </authorList>
    </citation>
    <scope>NUCLEOTIDE SEQUENCE [LARGE SCALE GENOMIC DNA]</scope>
</reference>
<dbReference type="PANTHER" id="PTHR42940:SF7">
    <property type="entry name" value="ALCOHOL DEHYDROGENASE-LIKE N-TERMINAL DOMAIN-CONTAINING PROTEIN"/>
    <property type="match status" value="1"/>
</dbReference>
<dbReference type="AlphaFoldDB" id="A0A9N9UA00"/>
<evidence type="ECO:0000259" key="8">
    <source>
        <dbReference type="SMART" id="SM00829"/>
    </source>
</evidence>
<comment type="cofactor">
    <cofactor evidence="1 7">
        <name>Zn(2+)</name>
        <dbReference type="ChEBI" id="CHEBI:29105"/>
    </cofactor>
</comment>
<evidence type="ECO:0000256" key="2">
    <source>
        <dbReference type="ARBA" id="ARBA00008072"/>
    </source>
</evidence>
<dbReference type="InterPro" id="IPR013149">
    <property type="entry name" value="ADH-like_C"/>
</dbReference>
<evidence type="ECO:0000256" key="3">
    <source>
        <dbReference type="ARBA" id="ARBA00022723"/>
    </source>
</evidence>
<comment type="caution">
    <text evidence="9">The sequence shown here is derived from an EMBL/GenBank/DDBJ whole genome shotgun (WGS) entry which is preliminary data.</text>
</comment>
<dbReference type="InterPro" id="IPR036291">
    <property type="entry name" value="NAD(P)-bd_dom_sf"/>
</dbReference>
<accession>A0A9N9UA00</accession>
<proteinExistence type="inferred from homology"/>
<evidence type="ECO:0000256" key="7">
    <source>
        <dbReference type="RuleBase" id="RU361277"/>
    </source>
</evidence>
<keyword evidence="10" id="KW-1185">Reference proteome</keyword>
<protein>
    <recommendedName>
        <fullName evidence="8">Enoyl reductase (ER) domain-containing protein</fullName>
    </recommendedName>
</protein>
<dbReference type="GO" id="GO:0008270">
    <property type="term" value="F:zinc ion binding"/>
    <property type="evidence" value="ECO:0007669"/>
    <property type="project" value="InterPro"/>
</dbReference>
<dbReference type="GO" id="GO:0005737">
    <property type="term" value="C:cytoplasm"/>
    <property type="evidence" value="ECO:0007669"/>
    <property type="project" value="TreeGrafter"/>
</dbReference>
<feature type="domain" description="Enoyl reductase (ER)" evidence="8">
    <location>
        <begin position="16"/>
        <end position="363"/>
    </location>
</feature>
<organism evidence="9 10">
    <name type="scientific">Clonostachys byssicola</name>
    <dbReference type="NCBI Taxonomy" id="160290"/>
    <lineage>
        <taxon>Eukaryota</taxon>
        <taxon>Fungi</taxon>
        <taxon>Dikarya</taxon>
        <taxon>Ascomycota</taxon>
        <taxon>Pezizomycotina</taxon>
        <taxon>Sordariomycetes</taxon>
        <taxon>Hypocreomycetidae</taxon>
        <taxon>Hypocreales</taxon>
        <taxon>Bionectriaceae</taxon>
        <taxon>Clonostachys</taxon>
    </lineage>
</organism>
<dbReference type="InterPro" id="IPR013154">
    <property type="entry name" value="ADH-like_N"/>
</dbReference>
<dbReference type="PANTHER" id="PTHR42940">
    <property type="entry name" value="ALCOHOL DEHYDROGENASE 1-RELATED"/>
    <property type="match status" value="1"/>
</dbReference>
<keyword evidence="4 7" id="KW-0862">Zinc</keyword>
<evidence type="ECO:0000256" key="4">
    <source>
        <dbReference type="ARBA" id="ARBA00022833"/>
    </source>
</evidence>
<dbReference type="PROSITE" id="PS00059">
    <property type="entry name" value="ADH_ZINC"/>
    <property type="match status" value="1"/>
</dbReference>
<dbReference type="InterPro" id="IPR011032">
    <property type="entry name" value="GroES-like_sf"/>
</dbReference>
<dbReference type="Gene3D" id="3.40.50.720">
    <property type="entry name" value="NAD(P)-binding Rossmann-like Domain"/>
    <property type="match status" value="1"/>
</dbReference>
<dbReference type="OrthoDB" id="256333at2759"/>
<dbReference type="Proteomes" id="UP000754883">
    <property type="component" value="Unassembled WGS sequence"/>
</dbReference>
<evidence type="ECO:0000256" key="6">
    <source>
        <dbReference type="ARBA" id="ARBA00023027"/>
    </source>
</evidence>
<reference evidence="9 10" key="2">
    <citation type="submission" date="2021-10" db="EMBL/GenBank/DDBJ databases">
        <authorList>
            <person name="Piombo E."/>
        </authorList>
    </citation>
    <scope>NUCLEOTIDE SEQUENCE [LARGE SCALE GENOMIC DNA]</scope>
</reference>
<evidence type="ECO:0000256" key="1">
    <source>
        <dbReference type="ARBA" id="ARBA00001947"/>
    </source>
</evidence>
<keyword evidence="5" id="KW-0560">Oxidoreductase</keyword>